<comment type="catalytic activity">
    <reaction evidence="13">
        <text>a lipid A disaccharide + ATP = a lipid IVA + ADP + H(+)</text>
        <dbReference type="Rhea" id="RHEA:67840"/>
        <dbReference type="ChEBI" id="CHEBI:15378"/>
        <dbReference type="ChEBI" id="CHEBI:30616"/>
        <dbReference type="ChEBI" id="CHEBI:176343"/>
        <dbReference type="ChEBI" id="CHEBI:176425"/>
        <dbReference type="ChEBI" id="CHEBI:456216"/>
        <dbReference type="EC" id="2.7.1.130"/>
    </reaction>
</comment>
<name>A0ABT7WHD8_9FLAO</name>
<dbReference type="Pfam" id="PF02606">
    <property type="entry name" value="LpxK"/>
    <property type="match status" value="1"/>
</dbReference>
<dbReference type="SUPFAM" id="SSF52540">
    <property type="entry name" value="P-loop containing nucleoside triphosphate hydrolases"/>
    <property type="match status" value="1"/>
</dbReference>
<dbReference type="Proteomes" id="UP001174839">
    <property type="component" value="Unassembled WGS sequence"/>
</dbReference>
<dbReference type="EMBL" id="JAUDUY010000008">
    <property type="protein sequence ID" value="MDM9632338.1"/>
    <property type="molecule type" value="Genomic_DNA"/>
</dbReference>
<dbReference type="RefSeq" id="WP_289725705.1">
    <property type="nucleotide sequence ID" value="NZ_JAUDUY010000008.1"/>
</dbReference>
<comment type="caution">
    <text evidence="14">The sequence shown here is derived from an EMBL/GenBank/DDBJ whole genome shotgun (WGS) entry which is preliminary data.</text>
</comment>
<keyword evidence="11 13" id="KW-0443">Lipid metabolism</keyword>
<dbReference type="GO" id="GO:0009029">
    <property type="term" value="F:lipid-A 4'-kinase activity"/>
    <property type="evidence" value="ECO:0007669"/>
    <property type="project" value="UniProtKB-EC"/>
</dbReference>
<proteinExistence type="inferred from homology"/>
<evidence type="ECO:0000256" key="10">
    <source>
        <dbReference type="ARBA" id="ARBA00022840"/>
    </source>
</evidence>
<evidence type="ECO:0000256" key="8">
    <source>
        <dbReference type="ARBA" id="ARBA00022741"/>
    </source>
</evidence>
<evidence type="ECO:0000256" key="11">
    <source>
        <dbReference type="ARBA" id="ARBA00023098"/>
    </source>
</evidence>
<keyword evidence="8 13" id="KW-0547">Nucleotide-binding</keyword>
<keyword evidence="9 13" id="KW-0418">Kinase</keyword>
<sequence length="330" mass="37730">MKWLRNLGLPFSLLYGWIVWFRNKCYDWGWFASREYEVPILCIGNLSTGGSGKTPMAEWILARMLPKKRVAVLSRGYKRETEGFLVVTPERTAAEVGDEPLQMGRKFPDAVIAVDANRQRGIEKLVDMVDPELIILDDGFQHRKVTPARAVLLTAYDELYTEEAYLPAGNLRDHRSQAKRADLIVVTKCPSPISEVDRDRIRRKLAPKMGQRLAFASLCYQKVIDRGGKPLPDETLRNQKFTLVTGIARPEPLIAYLKQSGVRFEHLRYPDHHRFTASELKMLKGRLPILTTEKDGVRLEGAIDEFYVIPVHHCFSPGDAKIMEEFLSEF</sequence>
<evidence type="ECO:0000256" key="4">
    <source>
        <dbReference type="ARBA" id="ARBA00016436"/>
    </source>
</evidence>
<evidence type="ECO:0000256" key="2">
    <source>
        <dbReference type="ARBA" id="ARBA00004870"/>
    </source>
</evidence>
<evidence type="ECO:0000256" key="9">
    <source>
        <dbReference type="ARBA" id="ARBA00022777"/>
    </source>
</evidence>
<gene>
    <name evidence="13 14" type="primary">lpxK</name>
    <name evidence="14" type="ORF">QU605_12710</name>
</gene>
<dbReference type="PANTHER" id="PTHR42724:SF1">
    <property type="entry name" value="TETRAACYLDISACCHARIDE 4'-KINASE, MITOCHONDRIAL-RELATED"/>
    <property type="match status" value="1"/>
</dbReference>
<dbReference type="HAMAP" id="MF_00409">
    <property type="entry name" value="LpxK"/>
    <property type="match status" value="1"/>
</dbReference>
<comment type="function">
    <text evidence="1 13">Transfers the gamma-phosphate of ATP to the 4'-position of a tetraacyldisaccharide 1-phosphate intermediate (termed DS-1-P) to form tetraacyldisaccharide 1,4'-bis-phosphate (lipid IVA).</text>
</comment>
<comment type="similarity">
    <text evidence="13">Belongs to the LpxK family.</text>
</comment>
<evidence type="ECO:0000256" key="1">
    <source>
        <dbReference type="ARBA" id="ARBA00002274"/>
    </source>
</evidence>
<dbReference type="NCBIfam" id="TIGR00682">
    <property type="entry name" value="lpxK"/>
    <property type="match status" value="1"/>
</dbReference>
<evidence type="ECO:0000256" key="7">
    <source>
        <dbReference type="ARBA" id="ARBA00022679"/>
    </source>
</evidence>
<dbReference type="InterPro" id="IPR003758">
    <property type="entry name" value="LpxK"/>
</dbReference>
<comment type="pathway">
    <text evidence="2 13">Glycolipid biosynthesis; lipid IV(A) biosynthesis; lipid IV(A) from (3R)-3-hydroxytetradecanoyl-[acyl-carrier-protein] and UDP-N-acetyl-alpha-D-glucosamine: step 6/6.</text>
</comment>
<protein>
    <recommendedName>
        <fullName evidence="4 13">Tetraacyldisaccharide 4'-kinase</fullName>
        <ecNumber evidence="3 13">2.7.1.130</ecNumber>
    </recommendedName>
    <alternativeName>
        <fullName evidence="12 13">Lipid A 4'-kinase</fullName>
    </alternativeName>
</protein>
<keyword evidence="10 13" id="KW-0067">ATP-binding</keyword>
<evidence type="ECO:0000313" key="15">
    <source>
        <dbReference type="Proteomes" id="UP001174839"/>
    </source>
</evidence>
<evidence type="ECO:0000256" key="13">
    <source>
        <dbReference type="HAMAP-Rule" id="MF_00409"/>
    </source>
</evidence>
<evidence type="ECO:0000256" key="3">
    <source>
        <dbReference type="ARBA" id="ARBA00012071"/>
    </source>
</evidence>
<accession>A0ABT7WHD8</accession>
<reference evidence="14" key="1">
    <citation type="submission" date="2023-06" db="EMBL/GenBank/DDBJ databases">
        <title>Robiginitalea aurantiacus sp. nov. and Algoriphagus sediminis sp. nov., isolated from coastal sediment.</title>
        <authorList>
            <person name="Zhou Z.Y."/>
            <person name="An J."/>
            <person name="Jia Y.W."/>
            <person name="Du Z.J."/>
        </authorList>
    </citation>
    <scope>NUCLEOTIDE SEQUENCE</scope>
    <source>
        <strain evidence="14">M39</strain>
    </source>
</reference>
<keyword evidence="6 13" id="KW-0441">Lipid A biosynthesis</keyword>
<evidence type="ECO:0000256" key="5">
    <source>
        <dbReference type="ARBA" id="ARBA00022516"/>
    </source>
</evidence>
<keyword evidence="15" id="KW-1185">Reference proteome</keyword>
<evidence type="ECO:0000256" key="12">
    <source>
        <dbReference type="ARBA" id="ARBA00029757"/>
    </source>
</evidence>
<evidence type="ECO:0000256" key="6">
    <source>
        <dbReference type="ARBA" id="ARBA00022556"/>
    </source>
</evidence>
<keyword evidence="7 13" id="KW-0808">Transferase</keyword>
<keyword evidence="5 13" id="KW-0444">Lipid biosynthesis</keyword>
<evidence type="ECO:0000313" key="14">
    <source>
        <dbReference type="EMBL" id="MDM9632338.1"/>
    </source>
</evidence>
<feature type="binding site" evidence="13">
    <location>
        <begin position="47"/>
        <end position="54"/>
    </location>
    <ligand>
        <name>ATP</name>
        <dbReference type="ChEBI" id="CHEBI:30616"/>
    </ligand>
</feature>
<organism evidence="14 15">
    <name type="scientific">Robiginitalea aurantiaca</name>
    <dbReference type="NCBI Taxonomy" id="3056915"/>
    <lineage>
        <taxon>Bacteria</taxon>
        <taxon>Pseudomonadati</taxon>
        <taxon>Bacteroidota</taxon>
        <taxon>Flavobacteriia</taxon>
        <taxon>Flavobacteriales</taxon>
        <taxon>Flavobacteriaceae</taxon>
        <taxon>Robiginitalea</taxon>
    </lineage>
</organism>
<dbReference type="PANTHER" id="PTHR42724">
    <property type="entry name" value="TETRAACYLDISACCHARIDE 4'-KINASE"/>
    <property type="match status" value="1"/>
</dbReference>
<dbReference type="EC" id="2.7.1.130" evidence="3 13"/>
<dbReference type="InterPro" id="IPR027417">
    <property type="entry name" value="P-loop_NTPase"/>
</dbReference>